<dbReference type="OMA" id="VCVIHLA"/>
<proteinExistence type="inferred from homology"/>
<dbReference type="EMBL" id="NPCC01000023">
    <property type="protein sequence ID" value="PAE88088.1"/>
    <property type="molecule type" value="Genomic_DNA"/>
</dbReference>
<sequence>MDYYVKQRIFSFKDQFTVYDGNEKPLYKVEGKLFSFANQLAITTVDGNPVLQIKERLFSFLPHYTISNEEKELCYVTKKLTFFRAKYEINPLNWTIEGSLLDHHYRVVGDGKEIMNVEKQWLSWGDTYHLTIHDQRHETIGIALMIVLDMVHHQKKKNYSNQ</sequence>
<organism evidence="2 3">
    <name type="scientific">Shouchella clausii</name>
    <name type="common">Alkalihalobacillus clausii</name>
    <dbReference type="NCBI Taxonomy" id="79880"/>
    <lineage>
        <taxon>Bacteria</taxon>
        <taxon>Bacillati</taxon>
        <taxon>Bacillota</taxon>
        <taxon>Bacilli</taxon>
        <taxon>Bacillales</taxon>
        <taxon>Bacillaceae</taxon>
        <taxon>Shouchella</taxon>
    </lineage>
</organism>
<comment type="similarity">
    <text evidence="1">Belongs to the LOR family.</text>
</comment>
<dbReference type="Pfam" id="PF04525">
    <property type="entry name" value="LOR"/>
    <property type="match status" value="1"/>
</dbReference>
<dbReference type="RefSeq" id="WP_011246282.1">
    <property type="nucleotide sequence ID" value="NZ_BOQQ01000011.1"/>
</dbReference>
<dbReference type="Proteomes" id="UP000216207">
    <property type="component" value="Unassembled WGS sequence"/>
</dbReference>
<dbReference type="Gene3D" id="2.40.160.200">
    <property type="entry name" value="LURP1-related"/>
    <property type="match status" value="1"/>
</dbReference>
<name>A0A268NXF3_SHOCL</name>
<dbReference type="SUPFAM" id="SSF54518">
    <property type="entry name" value="Tubby C-terminal domain-like"/>
    <property type="match status" value="1"/>
</dbReference>
<comment type="caution">
    <text evidence="2">The sequence shown here is derived from an EMBL/GenBank/DDBJ whole genome shotgun (WGS) entry which is preliminary data.</text>
</comment>
<dbReference type="InterPro" id="IPR007612">
    <property type="entry name" value="LOR"/>
</dbReference>
<dbReference type="InterPro" id="IPR038595">
    <property type="entry name" value="LOR_sf"/>
</dbReference>
<evidence type="ECO:0000313" key="3">
    <source>
        <dbReference type="Proteomes" id="UP000216207"/>
    </source>
</evidence>
<protein>
    <recommendedName>
        <fullName evidence="4">LURP-one-related family protein</fullName>
    </recommendedName>
</protein>
<evidence type="ECO:0008006" key="4">
    <source>
        <dbReference type="Google" id="ProtNLM"/>
    </source>
</evidence>
<dbReference type="AlphaFoldDB" id="A0A268NXF3"/>
<gene>
    <name evidence="2" type="ORF">CHH72_14665</name>
</gene>
<evidence type="ECO:0000313" key="2">
    <source>
        <dbReference type="EMBL" id="PAE88088.1"/>
    </source>
</evidence>
<accession>A0A268NXF3</accession>
<reference evidence="2 3" key="1">
    <citation type="submission" date="2017-07" db="EMBL/GenBank/DDBJ databases">
        <title>Isolation and whole genome analysis of endospore-forming bacteria from heroin.</title>
        <authorList>
            <person name="Kalinowski J."/>
            <person name="Ahrens B."/>
            <person name="Al-Dilaimi A."/>
            <person name="Winkler A."/>
            <person name="Wibberg D."/>
            <person name="Schleenbecker U."/>
            <person name="Ruckert C."/>
            <person name="Wolfel R."/>
            <person name="Grass G."/>
        </authorList>
    </citation>
    <scope>NUCLEOTIDE SEQUENCE [LARGE SCALE GENOMIC DNA]</scope>
    <source>
        <strain evidence="2 3">7539</strain>
    </source>
</reference>
<dbReference type="InterPro" id="IPR025659">
    <property type="entry name" value="Tubby-like_C"/>
</dbReference>
<evidence type="ECO:0000256" key="1">
    <source>
        <dbReference type="ARBA" id="ARBA00005437"/>
    </source>
</evidence>